<reference evidence="1 2" key="1">
    <citation type="submission" date="2015-01" db="EMBL/GenBank/DDBJ databases">
        <title>Evolution of Trichinella species and genotypes.</title>
        <authorList>
            <person name="Korhonen P.K."/>
            <person name="Edoardo P."/>
            <person name="Giuseppe L.R."/>
            <person name="Gasser R.B."/>
        </authorList>
    </citation>
    <scope>NUCLEOTIDE SEQUENCE [LARGE SCALE GENOMIC DNA]</scope>
    <source>
        <strain evidence="1">ISS1029</strain>
    </source>
</reference>
<keyword evidence="2" id="KW-1185">Reference proteome</keyword>
<proteinExistence type="predicted"/>
<organism evidence="1 2">
    <name type="scientific">Trichinella zimbabwensis</name>
    <dbReference type="NCBI Taxonomy" id="268475"/>
    <lineage>
        <taxon>Eukaryota</taxon>
        <taxon>Metazoa</taxon>
        <taxon>Ecdysozoa</taxon>
        <taxon>Nematoda</taxon>
        <taxon>Enoplea</taxon>
        <taxon>Dorylaimia</taxon>
        <taxon>Trichinellida</taxon>
        <taxon>Trichinellidae</taxon>
        <taxon>Trichinella</taxon>
    </lineage>
</organism>
<evidence type="ECO:0000313" key="2">
    <source>
        <dbReference type="Proteomes" id="UP000055024"/>
    </source>
</evidence>
<gene>
    <name evidence="1" type="ORF">T11_9042</name>
</gene>
<name>A0A0V1HBD8_9BILA</name>
<protein>
    <submittedName>
        <fullName evidence="1">Uncharacterized protein</fullName>
    </submittedName>
</protein>
<sequence length="61" mass="7087">MQTELKRLKVTKKYIGGEMKLVQLNFMHLLYAFCAHDMRRNACVHAVRGNVIAMLLVLRIV</sequence>
<dbReference type="AlphaFoldDB" id="A0A0V1HBD8"/>
<comment type="caution">
    <text evidence="1">The sequence shown here is derived from an EMBL/GenBank/DDBJ whole genome shotgun (WGS) entry which is preliminary data.</text>
</comment>
<accession>A0A0V1HBD8</accession>
<evidence type="ECO:0000313" key="1">
    <source>
        <dbReference type="EMBL" id="KRZ08067.1"/>
    </source>
</evidence>
<dbReference type="Proteomes" id="UP000055024">
    <property type="component" value="Unassembled WGS sequence"/>
</dbReference>
<dbReference type="EMBL" id="JYDP01000092">
    <property type="protein sequence ID" value="KRZ08067.1"/>
    <property type="molecule type" value="Genomic_DNA"/>
</dbReference>